<evidence type="ECO:0000256" key="1">
    <source>
        <dbReference type="SAM" id="MobiDB-lite"/>
    </source>
</evidence>
<protein>
    <submittedName>
        <fullName evidence="2">Uncharacterized protein</fullName>
    </submittedName>
</protein>
<keyword evidence="3" id="KW-1185">Reference proteome</keyword>
<evidence type="ECO:0000313" key="2">
    <source>
        <dbReference type="EMBL" id="GBP71034.1"/>
    </source>
</evidence>
<dbReference type="EMBL" id="BGZK01001094">
    <property type="protein sequence ID" value="GBP71034.1"/>
    <property type="molecule type" value="Genomic_DNA"/>
</dbReference>
<feature type="compositionally biased region" description="Basic residues" evidence="1">
    <location>
        <begin position="27"/>
        <end position="38"/>
    </location>
</feature>
<feature type="region of interest" description="Disordered" evidence="1">
    <location>
        <begin position="1"/>
        <end position="45"/>
    </location>
</feature>
<organism evidence="2 3">
    <name type="scientific">Eumeta variegata</name>
    <name type="common">Bagworm moth</name>
    <name type="synonym">Eumeta japonica</name>
    <dbReference type="NCBI Taxonomy" id="151549"/>
    <lineage>
        <taxon>Eukaryota</taxon>
        <taxon>Metazoa</taxon>
        <taxon>Ecdysozoa</taxon>
        <taxon>Arthropoda</taxon>
        <taxon>Hexapoda</taxon>
        <taxon>Insecta</taxon>
        <taxon>Pterygota</taxon>
        <taxon>Neoptera</taxon>
        <taxon>Endopterygota</taxon>
        <taxon>Lepidoptera</taxon>
        <taxon>Glossata</taxon>
        <taxon>Ditrysia</taxon>
        <taxon>Tineoidea</taxon>
        <taxon>Psychidae</taxon>
        <taxon>Oiketicinae</taxon>
        <taxon>Eumeta</taxon>
    </lineage>
</organism>
<sequence>MSLCANRAIPMKPPGLGTETGGEGAHKSSRRDKRHPRNGGRLGTGRVGGLYRIGIGVARKNVIRTKSPRDRNYDVAREGDTAVMDEARLQGPPRRLPYRIARRLYARCHIE</sequence>
<comment type="caution">
    <text evidence="2">The sequence shown here is derived from an EMBL/GenBank/DDBJ whole genome shotgun (WGS) entry which is preliminary data.</text>
</comment>
<reference evidence="2 3" key="1">
    <citation type="journal article" date="2019" name="Commun. Biol.">
        <title>The bagworm genome reveals a unique fibroin gene that provides high tensile strength.</title>
        <authorList>
            <person name="Kono N."/>
            <person name="Nakamura H."/>
            <person name="Ohtoshi R."/>
            <person name="Tomita M."/>
            <person name="Numata K."/>
            <person name="Arakawa K."/>
        </authorList>
    </citation>
    <scope>NUCLEOTIDE SEQUENCE [LARGE SCALE GENOMIC DNA]</scope>
</reference>
<gene>
    <name evidence="2" type="ORF">EVAR_57802_1</name>
</gene>
<accession>A0A4C1Y7Z9</accession>
<dbReference type="Proteomes" id="UP000299102">
    <property type="component" value="Unassembled WGS sequence"/>
</dbReference>
<evidence type="ECO:0000313" key="3">
    <source>
        <dbReference type="Proteomes" id="UP000299102"/>
    </source>
</evidence>
<dbReference type="AlphaFoldDB" id="A0A4C1Y7Z9"/>
<name>A0A4C1Y7Z9_EUMVA</name>
<proteinExistence type="predicted"/>